<evidence type="ECO:0000256" key="5">
    <source>
        <dbReference type="ARBA" id="ARBA00023136"/>
    </source>
</evidence>
<accession>A0A183I6N7</accession>
<sequence>MIGCKSVLSLISDKARLTNQNYTTACNTDCNCIGMPLYPVCNRQGQAFYSPCHAGCLLDQSFSNPSSSKAFQNCSCSNSMDREVSRDFCDRRVCEQKFIWYLVNLAFSGIFGGMSVVPAILITLRSVSPVDRSVSLGFQGFLVSLIATLPSSVFWGWIIDKSCVMWNIVCGQGSRGACELYNTEKLRLMTHLTYGIIRYSFFFSTNF</sequence>
<name>A0A183I6N7_9BILA</name>
<feature type="transmembrane region" description="Helical" evidence="6">
    <location>
        <begin position="136"/>
        <end position="158"/>
    </location>
</feature>
<evidence type="ECO:0000256" key="4">
    <source>
        <dbReference type="ARBA" id="ARBA00022989"/>
    </source>
</evidence>
<dbReference type="WBParaSite" id="OFLC_0001541001-mRNA-1">
    <property type="protein sequence ID" value="OFLC_0001541001-mRNA-1"/>
    <property type="gene ID" value="OFLC_0001541001"/>
</dbReference>
<organism evidence="10">
    <name type="scientific">Onchocerca flexuosa</name>
    <dbReference type="NCBI Taxonomy" id="387005"/>
    <lineage>
        <taxon>Eukaryota</taxon>
        <taxon>Metazoa</taxon>
        <taxon>Ecdysozoa</taxon>
        <taxon>Nematoda</taxon>
        <taxon>Chromadorea</taxon>
        <taxon>Rhabditida</taxon>
        <taxon>Spirurina</taxon>
        <taxon>Spiruromorpha</taxon>
        <taxon>Filarioidea</taxon>
        <taxon>Onchocercidae</taxon>
        <taxon>Onchocerca</taxon>
    </lineage>
</organism>
<evidence type="ECO:0000313" key="9">
    <source>
        <dbReference type="Proteomes" id="UP000267606"/>
    </source>
</evidence>
<keyword evidence="9" id="KW-1185">Reference proteome</keyword>
<evidence type="ECO:0000256" key="6">
    <source>
        <dbReference type="SAM" id="Phobius"/>
    </source>
</evidence>
<dbReference type="InterPro" id="IPR002350">
    <property type="entry name" value="Kazal_dom"/>
</dbReference>
<dbReference type="Pfam" id="PF03137">
    <property type="entry name" value="OATP"/>
    <property type="match status" value="1"/>
</dbReference>
<dbReference type="PANTHER" id="PTHR11388:SF76">
    <property type="entry name" value="SOLUTE CARRIER ORGANIC ANION TRANSPORTER FAMILY MEMBER"/>
    <property type="match status" value="1"/>
</dbReference>
<dbReference type="GO" id="GO:0016323">
    <property type="term" value="C:basolateral plasma membrane"/>
    <property type="evidence" value="ECO:0007669"/>
    <property type="project" value="TreeGrafter"/>
</dbReference>
<dbReference type="PROSITE" id="PS51465">
    <property type="entry name" value="KAZAL_2"/>
    <property type="match status" value="1"/>
</dbReference>
<evidence type="ECO:0000313" key="8">
    <source>
        <dbReference type="EMBL" id="VDP21669.1"/>
    </source>
</evidence>
<keyword evidence="2" id="KW-1003">Cell membrane</keyword>
<keyword evidence="4 6" id="KW-1133">Transmembrane helix</keyword>
<reference evidence="8 9" key="2">
    <citation type="submission" date="2018-11" db="EMBL/GenBank/DDBJ databases">
        <authorList>
            <consortium name="Pathogen Informatics"/>
        </authorList>
    </citation>
    <scope>NUCLEOTIDE SEQUENCE [LARGE SCALE GENOMIC DNA]</scope>
</reference>
<evidence type="ECO:0000256" key="2">
    <source>
        <dbReference type="ARBA" id="ARBA00022475"/>
    </source>
</evidence>
<keyword evidence="3 6" id="KW-0812">Transmembrane</keyword>
<dbReference type="EMBL" id="UZAJ01042064">
    <property type="protein sequence ID" value="VDP21669.1"/>
    <property type="molecule type" value="Genomic_DNA"/>
</dbReference>
<gene>
    <name evidence="8" type="ORF">OFLC_LOCUS15397</name>
</gene>
<dbReference type="AlphaFoldDB" id="A0A183I6N7"/>
<comment type="subcellular location">
    <subcellularLocation>
        <location evidence="1">Cell membrane</location>
        <topology evidence="1">Multi-pass membrane protein</topology>
    </subcellularLocation>
</comment>
<keyword evidence="5 6" id="KW-0472">Membrane</keyword>
<protein>
    <submittedName>
        <fullName evidence="10">Kazal-like domain-containing protein</fullName>
    </submittedName>
</protein>
<dbReference type="GO" id="GO:0043252">
    <property type="term" value="P:sodium-independent organic anion transport"/>
    <property type="evidence" value="ECO:0007669"/>
    <property type="project" value="TreeGrafter"/>
</dbReference>
<dbReference type="STRING" id="387005.A0A183I6N7"/>
<evidence type="ECO:0000256" key="3">
    <source>
        <dbReference type="ARBA" id="ARBA00022692"/>
    </source>
</evidence>
<dbReference type="InterPro" id="IPR004156">
    <property type="entry name" value="OATP"/>
</dbReference>
<evidence type="ECO:0000256" key="1">
    <source>
        <dbReference type="ARBA" id="ARBA00004651"/>
    </source>
</evidence>
<proteinExistence type="predicted"/>
<dbReference type="PANTHER" id="PTHR11388">
    <property type="entry name" value="ORGANIC ANION TRANSPORTER"/>
    <property type="match status" value="1"/>
</dbReference>
<evidence type="ECO:0000259" key="7">
    <source>
        <dbReference type="PROSITE" id="PS51465"/>
    </source>
</evidence>
<evidence type="ECO:0000313" key="10">
    <source>
        <dbReference type="WBParaSite" id="OFLC_0001541001-mRNA-1"/>
    </source>
</evidence>
<reference evidence="10" key="1">
    <citation type="submission" date="2016-06" db="UniProtKB">
        <authorList>
            <consortium name="WormBaseParasite"/>
        </authorList>
    </citation>
    <scope>IDENTIFICATION</scope>
</reference>
<dbReference type="GO" id="GO:0015347">
    <property type="term" value="F:sodium-independent organic anion transmembrane transporter activity"/>
    <property type="evidence" value="ECO:0007669"/>
    <property type="project" value="TreeGrafter"/>
</dbReference>
<feature type="transmembrane region" description="Helical" evidence="6">
    <location>
        <begin position="98"/>
        <end position="124"/>
    </location>
</feature>
<feature type="domain" description="Kazal-like" evidence="7">
    <location>
        <begin position="20"/>
        <end position="75"/>
    </location>
</feature>
<dbReference type="Proteomes" id="UP000267606">
    <property type="component" value="Unassembled WGS sequence"/>
</dbReference>